<gene>
    <name evidence="2" type="ORF">L596_022661</name>
</gene>
<evidence type="ECO:0000313" key="3">
    <source>
        <dbReference type="Proteomes" id="UP000298663"/>
    </source>
</evidence>
<evidence type="ECO:0000313" key="2">
    <source>
        <dbReference type="EMBL" id="TKR70665.1"/>
    </source>
</evidence>
<dbReference type="Proteomes" id="UP000298663">
    <property type="component" value="Unassembled WGS sequence"/>
</dbReference>
<dbReference type="AlphaFoldDB" id="A0A4V6XVX7"/>
<sequence length="130" mass="14399">MPMITHSKLNSDMGLVISACSLSVLKHSFLHAFTCRGYFRVPVPSGRPHVQGAEHEDRRGAGSQQGHRQKRSMPPSESLLVQPHGDHLFQSINVAKSRRIATIPSPIGSRRSKGKRVNLRRSLLRTSGLD</sequence>
<reference evidence="2 3" key="1">
    <citation type="journal article" date="2015" name="Genome Biol.">
        <title>Comparative genomics of Steinernema reveals deeply conserved gene regulatory networks.</title>
        <authorList>
            <person name="Dillman A.R."/>
            <person name="Macchietto M."/>
            <person name="Porter C.F."/>
            <person name="Rogers A."/>
            <person name="Williams B."/>
            <person name="Antoshechkin I."/>
            <person name="Lee M.M."/>
            <person name="Goodwin Z."/>
            <person name="Lu X."/>
            <person name="Lewis E.E."/>
            <person name="Goodrich-Blair H."/>
            <person name="Stock S.P."/>
            <person name="Adams B.J."/>
            <person name="Sternberg P.W."/>
            <person name="Mortazavi A."/>
        </authorList>
    </citation>
    <scope>NUCLEOTIDE SEQUENCE [LARGE SCALE GENOMIC DNA]</scope>
    <source>
        <strain evidence="2 3">ALL</strain>
    </source>
</reference>
<accession>A0A4V6XVX7</accession>
<feature type="region of interest" description="Disordered" evidence="1">
    <location>
        <begin position="42"/>
        <end position="79"/>
    </location>
</feature>
<proteinExistence type="predicted"/>
<comment type="caution">
    <text evidence="2">The sequence shown here is derived from an EMBL/GenBank/DDBJ whole genome shotgun (WGS) entry which is preliminary data.</text>
</comment>
<reference evidence="2 3" key="2">
    <citation type="journal article" date="2019" name="G3 (Bethesda)">
        <title>Hybrid Assembly of the Genome of the Entomopathogenic Nematode Steinernema carpocapsae Identifies the X-Chromosome.</title>
        <authorList>
            <person name="Serra L."/>
            <person name="Macchietto M."/>
            <person name="Macias-Munoz A."/>
            <person name="McGill C.J."/>
            <person name="Rodriguez I.M."/>
            <person name="Rodriguez B."/>
            <person name="Murad R."/>
            <person name="Mortazavi A."/>
        </authorList>
    </citation>
    <scope>NUCLEOTIDE SEQUENCE [LARGE SCALE GENOMIC DNA]</scope>
    <source>
        <strain evidence="2 3">ALL</strain>
    </source>
</reference>
<name>A0A4V6XVX7_STECR</name>
<dbReference type="EMBL" id="AZBU02000007">
    <property type="protein sequence ID" value="TKR70665.1"/>
    <property type="molecule type" value="Genomic_DNA"/>
</dbReference>
<keyword evidence="3" id="KW-1185">Reference proteome</keyword>
<organism evidence="2 3">
    <name type="scientific">Steinernema carpocapsae</name>
    <name type="common">Entomopathogenic nematode</name>
    <dbReference type="NCBI Taxonomy" id="34508"/>
    <lineage>
        <taxon>Eukaryota</taxon>
        <taxon>Metazoa</taxon>
        <taxon>Ecdysozoa</taxon>
        <taxon>Nematoda</taxon>
        <taxon>Chromadorea</taxon>
        <taxon>Rhabditida</taxon>
        <taxon>Tylenchina</taxon>
        <taxon>Panagrolaimomorpha</taxon>
        <taxon>Strongyloidoidea</taxon>
        <taxon>Steinernematidae</taxon>
        <taxon>Steinernema</taxon>
    </lineage>
</organism>
<evidence type="ECO:0000256" key="1">
    <source>
        <dbReference type="SAM" id="MobiDB-lite"/>
    </source>
</evidence>
<protein>
    <submittedName>
        <fullName evidence="2">Uncharacterized protein</fullName>
    </submittedName>
</protein>